<feature type="transmembrane region" description="Helical" evidence="9">
    <location>
        <begin position="94"/>
        <end position="113"/>
    </location>
</feature>
<keyword evidence="8 9" id="KW-0472">Membrane</keyword>
<dbReference type="Gene3D" id="1.20.1280.290">
    <property type="match status" value="1"/>
</dbReference>
<dbReference type="AlphaFoldDB" id="A0ABD1N634"/>
<keyword evidence="3 9" id="KW-0813">Transport</keyword>
<evidence type="ECO:0000256" key="1">
    <source>
        <dbReference type="ARBA" id="ARBA00004127"/>
    </source>
</evidence>
<evidence type="ECO:0000256" key="9">
    <source>
        <dbReference type="RuleBase" id="RU910715"/>
    </source>
</evidence>
<feature type="transmembrane region" description="Helical" evidence="9">
    <location>
        <begin position="156"/>
        <end position="178"/>
    </location>
</feature>
<keyword evidence="11" id="KW-1185">Reference proteome</keyword>
<comment type="caution">
    <text evidence="9">Lacks conserved residue(s) required for the propagation of feature annotation.</text>
</comment>
<keyword evidence="5 9" id="KW-0812">Transmembrane</keyword>
<evidence type="ECO:0000256" key="8">
    <source>
        <dbReference type="ARBA" id="ARBA00023136"/>
    </source>
</evidence>
<evidence type="ECO:0000256" key="3">
    <source>
        <dbReference type="ARBA" id="ARBA00022448"/>
    </source>
</evidence>
<organism evidence="10 11">
    <name type="scientific">Flemingia macrophylla</name>
    <dbReference type="NCBI Taxonomy" id="520843"/>
    <lineage>
        <taxon>Eukaryota</taxon>
        <taxon>Viridiplantae</taxon>
        <taxon>Streptophyta</taxon>
        <taxon>Embryophyta</taxon>
        <taxon>Tracheophyta</taxon>
        <taxon>Spermatophyta</taxon>
        <taxon>Magnoliopsida</taxon>
        <taxon>eudicotyledons</taxon>
        <taxon>Gunneridae</taxon>
        <taxon>Pentapetalae</taxon>
        <taxon>rosids</taxon>
        <taxon>fabids</taxon>
        <taxon>Fabales</taxon>
        <taxon>Fabaceae</taxon>
        <taxon>Papilionoideae</taxon>
        <taxon>50 kb inversion clade</taxon>
        <taxon>NPAAA clade</taxon>
        <taxon>indigoferoid/millettioid clade</taxon>
        <taxon>Phaseoleae</taxon>
        <taxon>Flemingia</taxon>
    </lineage>
</organism>
<dbReference type="InterPro" id="IPR047664">
    <property type="entry name" value="SWEET"/>
</dbReference>
<feature type="transmembrane region" description="Helical" evidence="9">
    <location>
        <begin position="125"/>
        <end position="144"/>
    </location>
</feature>
<dbReference type="PANTHER" id="PTHR10791">
    <property type="entry name" value="RAG1-ACTIVATING PROTEIN 1"/>
    <property type="match status" value="1"/>
</dbReference>
<comment type="similarity">
    <text evidence="2 9">Belongs to the SWEET sugar transporter family.</text>
</comment>
<evidence type="ECO:0000313" key="10">
    <source>
        <dbReference type="EMBL" id="KAL2342650.1"/>
    </source>
</evidence>
<evidence type="ECO:0000256" key="5">
    <source>
        <dbReference type="ARBA" id="ARBA00022692"/>
    </source>
</evidence>
<name>A0ABD1N634_9FABA</name>
<evidence type="ECO:0000256" key="4">
    <source>
        <dbReference type="ARBA" id="ARBA00022597"/>
    </source>
</evidence>
<keyword evidence="4 9" id="KW-0762">Sugar transport</keyword>
<dbReference type="EMBL" id="JBGMDY010000002">
    <property type="protein sequence ID" value="KAL2342650.1"/>
    <property type="molecule type" value="Genomic_DNA"/>
</dbReference>
<dbReference type="Pfam" id="PF03083">
    <property type="entry name" value="MtN3_slv"/>
    <property type="match status" value="1"/>
</dbReference>
<proteinExistence type="inferred from homology"/>
<feature type="transmembrane region" description="Helical" evidence="9">
    <location>
        <begin position="184"/>
        <end position="206"/>
    </location>
</feature>
<evidence type="ECO:0000313" key="11">
    <source>
        <dbReference type="Proteomes" id="UP001603857"/>
    </source>
</evidence>
<keyword evidence="7 9" id="KW-1133">Transmembrane helix</keyword>
<dbReference type="Proteomes" id="UP001603857">
    <property type="component" value="Unassembled WGS sequence"/>
</dbReference>
<dbReference type="GO" id="GO:0051260">
    <property type="term" value="P:protein homooligomerization"/>
    <property type="evidence" value="ECO:0007669"/>
    <property type="project" value="UniProtKB-ARBA"/>
</dbReference>
<sequence length="249" mass="27542">MTAKKLRRIDPLLGTMNAAEIARTVVGIIGNIISGAMFLAPAYFYRNIQEGISGTVLTSTVPSYVSELHGLDLVRTTHDSPTQHFGDGRKRLRVFLILLVELIFIAALTVITLTTAHTTKKRSAIVGTTCIIFNIMMYASPLSVMKLVITTKSVEYMPFFISLASFANGVAWTTYALIRFDPFITIPNGLGTLFATAQLILYATYYKSTKRQIAARKANKEVNMSQVVMAGQESKPEDKIDRDRNLVIP</sequence>
<gene>
    <name evidence="10" type="ORF">Fmac_003935</name>
</gene>
<accession>A0ABD1N634</accession>
<dbReference type="PANTHER" id="PTHR10791:SF130">
    <property type="entry name" value="BIDIRECTIONAL SUGAR TRANSPORTER SWEET6-RELATED"/>
    <property type="match status" value="1"/>
</dbReference>
<reference evidence="10 11" key="1">
    <citation type="submission" date="2024-08" db="EMBL/GenBank/DDBJ databases">
        <title>Insights into the chromosomal genome structure of Flemingia macrophylla.</title>
        <authorList>
            <person name="Ding Y."/>
            <person name="Zhao Y."/>
            <person name="Bi W."/>
            <person name="Wu M."/>
            <person name="Zhao G."/>
            <person name="Gong Y."/>
            <person name="Li W."/>
            <person name="Zhang P."/>
        </authorList>
    </citation>
    <scope>NUCLEOTIDE SEQUENCE [LARGE SCALE GENOMIC DNA]</scope>
    <source>
        <strain evidence="10">DYQJB</strain>
        <tissue evidence="10">Leaf</tissue>
    </source>
</reference>
<keyword evidence="6" id="KW-0677">Repeat</keyword>
<dbReference type="GO" id="GO:0012505">
    <property type="term" value="C:endomembrane system"/>
    <property type="evidence" value="ECO:0007669"/>
    <property type="project" value="UniProtKB-SubCell"/>
</dbReference>
<dbReference type="InterPro" id="IPR004316">
    <property type="entry name" value="SWEET_rpt"/>
</dbReference>
<comment type="caution">
    <text evidence="10">The sequence shown here is derived from an EMBL/GenBank/DDBJ whole genome shotgun (WGS) entry which is preliminary data.</text>
</comment>
<evidence type="ECO:0000256" key="7">
    <source>
        <dbReference type="ARBA" id="ARBA00022989"/>
    </source>
</evidence>
<evidence type="ECO:0000256" key="6">
    <source>
        <dbReference type="ARBA" id="ARBA00022737"/>
    </source>
</evidence>
<protein>
    <recommendedName>
        <fullName evidence="9">Bidirectional sugar transporter SWEET</fullName>
    </recommendedName>
</protein>
<evidence type="ECO:0000256" key="2">
    <source>
        <dbReference type="ARBA" id="ARBA00007809"/>
    </source>
</evidence>
<comment type="subcellular location">
    <subcellularLocation>
        <location evidence="1">Endomembrane system</location>
        <topology evidence="1">Multi-pass membrane protein</topology>
    </subcellularLocation>
</comment>
<dbReference type="FunFam" id="1.20.1280.290:FF:000002">
    <property type="entry name" value="Bidirectional sugar transporter SWEET"/>
    <property type="match status" value="1"/>
</dbReference>
<comment type="function">
    <text evidence="9">Mediates both low-affinity uptake and efflux of sugar across the membrane.</text>
</comment>